<sequence>MVRVLSWNCRGAGRPKFLAELRQLISLHRPHIILILETRINDVRADHLTSQIPLKGRLISPAMGRAGGLWLLWNADAVKIHSASVFSRMITAEVSAADPEAEDFLLTGLYNFPSPSQQNQLFDVPTFGPKFTFSNRHTDATYCRSRIDRALVNSNWLNAFPYTNVKVLVSGGSDHLPLLLNTKSGHVSKPSFFKFENAWTLSPDYVQN</sequence>
<dbReference type="Gene3D" id="3.60.10.10">
    <property type="entry name" value="Endonuclease/exonuclease/phosphatase"/>
    <property type="match status" value="2"/>
</dbReference>
<dbReference type="STRING" id="93759.A0A1R3KN48"/>
<accession>A0A1R3KN48</accession>
<dbReference type="AlphaFoldDB" id="A0A1R3KN48"/>
<evidence type="ECO:0000313" key="3">
    <source>
        <dbReference type="Proteomes" id="UP000187203"/>
    </source>
</evidence>
<comment type="caution">
    <text evidence="2">The sequence shown here is derived from an EMBL/GenBank/DDBJ whole genome shotgun (WGS) entry which is preliminary data.</text>
</comment>
<dbReference type="InterPro" id="IPR036691">
    <property type="entry name" value="Endo/exonu/phosph_ase_sf"/>
</dbReference>
<dbReference type="SUPFAM" id="SSF56219">
    <property type="entry name" value="DNase I-like"/>
    <property type="match status" value="1"/>
</dbReference>
<keyword evidence="3" id="KW-1185">Reference proteome</keyword>
<dbReference type="PANTHER" id="PTHR33710">
    <property type="entry name" value="BNAC02G09200D PROTEIN"/>
    <property type="match status" value="1"/>
</dbReference>
<keyword evidence="2" id="KW-0255">Endonuclease</keyword>
<dbReference type="EMBL" id="AWUE01012698">
    <property type="protein sequence ID" value="OMP08491.1"/>
    <property type="molecule type" value="Genomic_DNA"/>
</dbReference>
<keyword evidence="2" id="KW-0378">Hydrolase</keyword>
<feature type="domain" description="Endonuclease/exonuclease/phosphatase" evidence="1">
    <location>
        <begin position="5"/>
        <end position="175"/>
    </location>
</feature>
<reference evidence="3" key="1">
    <citation type="submission" date="2013-09" db="EMBL/GenBank/DDBJ databases">
        <title>Corchorus olitorius genome sequencing.</title>
        <authorList>
            <person name="Alam M."/>
            <person name="Haque M.S."/>
            <person name="Islam M.S."/>
            <person name="Emdad E.M."/>
            <person name="Islam M.M."/>
            <person name="Ahmed B."/>
            <person name="Halim A."/>
            <person name="Hossen Q.M.M."/>
            <person name="Hossain M.Z."/>
            <person name="Ahmed R."/>
            <person name="Khan M.M."/>
            <person name="Islam R."/>
            <person name="Rashid M.M."/>
            <person name="Khan S.A."/>
            <person name="Rahman M.S."/>
            <person name="Alam M."/>
            <person name="Yahiya A.S."/>
            <person name="Khan M.S."/>
            <person name="Azam M.S."/>
            <person name="Haque T."/>
            <person name="Lashkar M.Z.H."/>
            <person name="Akhand A.I."/>
            <person name="Morshed G."/>
            <person name="Roy S."/>
            <person name="Uddin K.S."/>
            <person name="Rabeya T."/>
            <person name="Hossain A.S."/>
            <person name="Chowdhury A."/>
            <person name="Snigdha A.R."/>
            <person name="Mortoza M.S."/>
            <person name="Matin S.A."/>
            <person name="Hoque S.M.E."/>
            <person name="Islam M.K."/>
            <person name="Roy D.K."/>
            <person name="Haider R."/>
            <person name="Moosa M.M."/>
            <person name="Elias S.M."/>
            <person name="Hasan A.M."/>
            <person name="Jahan S."/>
            <person name="Shafiuddin M."/>
            <person name="Mahmood N."/>
            <person name="Shommy N.S."/>
        </authorList>
    </citation>
    <scope>NUCLEOTIDE SEQUENCE [LARGE SCALE GENOMIC DNA]</scope>
    <source>
        <strain evidence="3">cv. O-4</strain>
    </source>
</reference>
<dbReference type="InterPro" id="IPR005135">
    <property type="entry name" value="Endo/exonuclease/phosphatase"/>
</dbReference>
<evidence type="ECO:0000259" key="1">
    <source>
        <dbReference type="Pfam" id="PF03372"/>
    </source>
</evidence>
<protein>
    <submittedName>
        <fullName evidence="2">Endonuclease/exonuclease/phosphatase</fullName>
    </submittedName>
</protein>
<dbReference type="Proteomes" id="UP000187203">
    <property type="component" value="Unassembled WGS sequence"/>
</dbReference>
<proteinExistence type="predicted"/>
<evidence type="ECO:0000313" key="2">
    <source>
        <dbReference type="EMBL" id="OMP08491.1"/>
    </source>
</evidence>
<organism evidence="2 3">
    <name type="scientific">Corchorus olitorius</name>
    <dbReference type="NCBI Taxonomy" id="93759"/>
    <lineage>
        <taxon>Eukaryota</taxon>
        <taxon>Viridiplantae</taxon>
        <taxon>Streptophyta</taxon>
        <taxon>Embryophyta</taxon>
        <taxon>Tracheophyta</taxon>
        <taxon>Spermatophyta</taxon>
        <taxon>Magnoliopsida</taxon>
        <taxon>eudicotyledons</taxon>
        <taxon>Gunneridae</taxon>
        <taxon>Pentapetalae</taxon>
        <taxon>rosids</taxon>
        <taxon>malvids</taxon>
        <taxon>Malvales</taxon>
        <taxon>Malvaceae</taxon>
        <taxon>Grewioideae</taxon>
        <taxon>Apeibeae</taxon>
        <taxon>Corchorus</taxon>
    </lineage>
</organism>
<dbReference type="OrthoDB" id="1935929at2759"/>
<gene>
    <name evidence="2" type="ORF">COLO4_06427</name>
</gene>
<dbReference type="GO" id="GO:0004519">
    <property type="term" value="F:endonuclease activity"/>
    <property type="evidence" value="ECO:0007669"/>
    <property type="project" value="UniProtKB-KW"/>
</dbReference>
<keyword evidence="2" id="KW-0540">Nuclease</keyword>
<dbReference type="PANTHER" id="PTHR33710:SF62">
    <property type="entry name" value="DUF4283 DOMAIN PROTEIN"/>
    <property type="match status" value="1"/>
</dbReference>
<name>A0A1R3KN48_9ROSI</name>
<dbReference type="Pfam" id="PF03372">
    <property type="entry name" value="Exo_endo_phos"/>
    <property type="match status" value="1"/>
</dbReference>